<dbReference type="Pfam" id="PF12728">
    <property type="entry name" value="HTH_17"/>
    <property type="match status" value="1"/>
</dbReference>
<evidence type="ECO:0000313" key="3">
    <source>
        <dbReference type="Proteomes" id="UP000564378"/>
    </source>
</evidence>
<evidence type="ECO:0000259" key="1">
    <source>
        <dbReference type="Pfam" id="PF12728"/>
    </source>
</evidence>
<evidence type="ECO:0000313" key="2">
    <source>
        <dbReference type="EMBL" id="MBC2776724.1"/>
    </source>
</evidence>
<accession>A0A842HZ00</accession>
<comment type="caution">
    <text evidence="2">The sequence shown here is derived from an EMBL/GenBank/DDBJ whole genome shotgun (WGS) entry which is preliminary data.</text>
</comment>
<dbReference type="InterPro" id="IPR041657">
    <property type="entry name" value="HTH_17"/>
</dbReference>
<dbReference type="NCBIfam" id="TIGR01764">
    <property type="entry name" value="excise"/>
    <property type="match status" value="1"/>
</dbReference>
<dbReference type="EMBL" id="JACJVJ010000001">
    <property type="protein sequence ID" value="MBC2776724.1"/>
    <property type="molecule type" value="Genomic_DNA"/>
</dbReference>
<dbReference type="RefSeq" id="WP_185799985.1">
    <property type="nucleotide sequence ID" value="NZ_JACJVJ010000001.1"/>
</dbReference>
<organism evidence="2 3">
    <name type="scientific">Parasphingopyxis marina</name>
    <dbReference type="NCBI Taxonomy" id="2761622"/>
    <lineage>
        <taxon>Bacteria</taxon>
        <taxon>Pseudomonadati</taxon>
        <taxon>Pseudomonadota</taxon>
        <taxon>Alphaproteobacteria</taxon>
        <taxon>Sphingomonadales</taxon>
        <taxon>Sphingomonadaceae</taxon>
        <taxon>Parasphingopyxis</taxon>
    </lineage>
</organism>
<keyword evidence="3" id="KW-1185">Reference proteome</keyword>
<feature type="domain" description="Helix-turn-helix" evidence="1">
    <location>
        <begin position="109"/>
        <end position="152"/>
    </location>
</feature>
<sequence length="157" mass="17925">MTQSRSVIEGWPALLTTEMAARYLSVDEIKFAEIANRWRTDPVDLETDSPRWHRSDLDRLIWRLPCTTMADDLHRPRKIDLDKATIDHIVSAVASRLAGQRSDNKRLLVSIRDASEMLGVARTTIYRLISGGRLGTRRIGRRMLILMADIDAILVED</sequence>
<reference evidence="2 3" key="1">
    <citation type="submission" date="2020-08" db="EMBL/GenBank/DDBJ databases">
        <title>Draft genome sequence of Parasphingopyxis sp. GrpM-11.</title>
        <authorList>
            <person name="Oh J."/>
            <person name="Roh D.-H."/>
        </authorList>
    </citation>
    <scope>NUCLEOTIDE SEQUENCE [LARGE SCALE GENOMIC DNA]</scope>
    <source>
        <strain evidence="2 3">GrpM-11</strain>
    </source>
</reference>
<dbReference type="Proteomes" id="UP000564378">
    <property type="component" value="Unassembled WGS sequence"/>
</dbReference>
<gene>
    <name evidence="2" type="ORF">H6P80_03735</name>
</gene>
<dbReference type="InterPro" id="IPR010093">
    <property type="entry name" value="SinI_DNA-bd"/>
</dbReference>
<dbReference type="AlphaFoldDB" id="A0A842HZ00"/>
<name>A0A842HZ00_9SPHN</name>
<proteinExistence type="predicted"/>
<protein>
    <submittedName>
        <fullName evidence="2">Helix-turn-helix domain-containing protein</fullName>
    </submittedName>
</protein>
<dbReference type="GO" id="GO:0003677">
    <property type="term" value="F:DNA binding"/>
    <property type="evidence" value="ECO:0007669"/>
    <property type="project" value="InterPro"/>
</dbReference>